<comment type="caution">
    <text evidence="2">The sequence shown here is derived from an EMBL/GenBank/DDBJ whole genome shotgun (WGS) entry which is preliminary data.</text>
</comment>
<sequence>MICAATRLVSLFRSSKALLTIGIMRANDGASIRLTVPEPSDSAYPTLQSVSPQYSSPSPYYQYIEPTFPTTPPIPVVCYHPLPASHRTFAPKVGGAYSYTRLRDDESSRQRRFGAHFDTRHSDRTVRREQRFE</sequence>
<feature type="region of interest" description="Disordered" evidence="1">
    <location>
        <begin position="104"/>
        <end position="133"/>
    </location>
</feature>
<evidence type="ECO:0000313" key="2">
    <source>
        <dbReference type="EMBL" id="KAF1763227.1"/>
    </source>
</evidence>
<evidence type="ECO:0000313" key="3">
    <source>
        <dbReference type="Proteomes" id="UP000483820"/>
    </source>
</evidence>
<dbReference type="CTD" id="78775221"/>
<gene>
    <name evidence="2" type="ORF">GCK72_011493</name>
</gene>
<dbReference type="Proteomes" id="UP000483820">
    <property type="component" value="Chromosome III"/>
</dbReference>
<organism evidence="2 3">
    <name type="scientific">Caenorhabditis remanei</name>
    <name type="common">Caenorhabditis vulgaris</name>
    <dbReference type="NCBI Taxonomy" id="31234"/>
    <lineage>
        <taxon>Eukaryota</taxon>
        <taxon>Metazoa</taxon>
        <taxon>Ecdysozoa</taxon>
        <taxon>Nematoda</taxon>
        <taxon>Chromadorea</taxon>
        <taxon>Rhabditida</taxon>
        <taxon>Rhabditina</taxon>
        <taxon>Rhabditomorpha</taxon>
        <taxon>Rhabditoidea</taxon>
        <taxon>Rhabditidae</taxon>
        <taxon>Peloderinae</taxon>
        <taxon>Caenorhabditis</taxon>
    </lineage>
</organism>
<name>A0A6A5H7R7_CAERE</name>
<dbReference type="RefSeq" id="XP_053588069.1">
    <property type="nucleotide sequence ID" value="XM_053728492.1"/>
</dbReference>
<reference evidence="2 3" key="1">
    <citation type="submission" date="2019-12" db="EMBL/GenBank/DDBJ databases">
        <title>Chromosome-level assembly of the Caenorhabditis remanei genome.</title>
        <authorList>
            <person name="Teterina A.A."/>
            <person name="Willis J.H."/>
            <person name="Phillips P.C."/>
        </authorList>
    </citation>
    <scope>NUCLEOTIDE SEQUENCE [LARGE SCALE GENOMIC DNA]</scope>
    <source>
        <strain evidence="2 3">PX506</strain>
        <tissue evidence="2">Whole organism</tissue>
    </source>
</reference>
<protein>
    <submittedName>
        <fullName evidence="2">Uncharacterized protein</fullName>
    </submittedName>
</protein>
<proteinExistence type="predicted"/>
<dbReference type="GeneID" id="78775221"/>
<dbReference type="KEGG" id="crq:GCK72_011493"/>
<evidence type="ECO:0000256" key="1">
    <source>
        <dbReference type="SAM" id="MobiDB-lite"/>
    </source>
</evidence>
<dbReference type="AlphaFoldDB" id="A0A6A5H7R7"/>
<accession>A0A6A5H7R7</accession>
<dbReference type="EMBL" id="WUAV01000003">
    <property type="protein sequence ID" value="KAF1763227.1"/>
    <property type="molecule type" value="Genomic_DNA"/>
</dbReference>